<dbReference type="Pfam" id="PF24289">
    <property type="entry name" value="DUF7477"/>
    <property type="match status" value="1"/>
</dbReference>
<organism evidence="4 5">
    <name type="scientific">Vitis vinifera</name>
    <name type="common">Grape</name>
    <dbReference type="NCBI Taxonomy" id="29760"/>
    <lineage>
        <taxon>Eukaryota</taxon>
        <taxon>Viridiplantae</taxon>
        <taxon>Streptophyta</taxon>
        <taxon>Embryophyta</taxon>
        <taxon>Tracheophyta</taxon>
        <taxon>Spermatophyta</taxon>
        <taxon>Magnoliopsida</taxon>
        <taxon>eudicotyledons</taxon>
        <taxon>Gunneridae</taxon>
        <taxon>Pentapetalae</taxon>
        <taxon>rosids</taxon>
        <taxon>Vitales</taxon>
        <taxon>Vitaceae</taxon>
        <taxon>Viteae</taxon>
        <taxon>Vitis</taxon>
    </lineage>
</organism>
<evidence type="ECO:0000313" key="5">
    <source>
        <dbReference type="Proteomes" id="UP000288805"/>
    </source>
</evidence>
<evidence type="ECO:0000256" key="1">
    <source>
        <dbReference type="ARBA" id="ARBA00005926"/>
    </source>
</evidence>
<dbReference type="Gene3D" id="1.10.510.10">
    <property type="entry name" value="Transferase(Phosphotransferase) domain 1"/>
    <property type="match status" value="1"/>
</dbReference>
<comment type="similarity">
    <text evidence="1">Belongs to the protein kinase superfamily. CK1 Ser/Thr protein kinase family. Casein kinase I subfamily.</text>
</comment>
<accession>A0A438GX74</accession>
<dbReference type="Gene3D" id="3.30.200.20">
    <property type="entry name" value="Phosphorylase Kinase, domain 1"/>
    <property type="match status" value="1"/>
</dbReference>
<dbReference type="EMBL" id="QGNW01000323">
    <property type="protein sequence ID" value="RVW76799.1"/>
    <property type="molecule type" value="Genomic_DNA"/>
</dbReference>
<dbReference type="SMART" id="SM00220">
    <property type="entry name" value="S_TKc"/>
    <property type="match status" value="1"/>
</dbReference>
<dbReference type="InterPro" id="IPR050235">
    <property type="entry name" value="CK1_Ser-Thr_kinase"/>
</dbReference>
<gene>
    <name evidence="4" type="primary">HD16_2</name>
    <name evidence="4" type="ORF">CK203_050529</name>
</gene>
<dbReference type="PANTHER" id="PTHR11909">
    <property type="entry name" value="CASEIN KINASE-RELATED"/>
    <property type="match status" value="1"/>
</dbReference>
<dbReference type="Proteomes" id="UP000288805">
    <property type="component" value="Unassembled WGS sequence"/>
</dbReference>
<evidence type="ECO:0000259" key="3">
    <source>
        <dbReference type="PROSITE" id="PS50011"/>
    </source>
</evidence>
<protein>
    <submittedName>
        <fullName evidence="4">Casein kinase 1-like protein HD16</fullName>
    </submittedName>
</protein>
<evidence type="ECO:0000313" key="4">
    <source>
        <dbReference type="EMBL" id="RVW76799.1"/>
    </source>
</evidence>
<feature type="region of interest" description="Disordered" evidence="2">
    <location>
        <begin position="1"/>
        <end position="99"/>
    </location>
</feature>
<dbReference type="SUPFAM" id="SSF56112">
    <property type="entry name" value="Protein kinase-like (PK-like)"/>
    <property type="match status" value="1"/>
</dbReference>
<proteinExistence type="inferred from homology"/>
<dbReference type="InterPro" id="IPR011009">
    <property type="entry name" value="Kinase-like_dom_sf"/>
</dbReference>
<evidence type="ECO:0000256" key="2">
    <source>
        <dbReference type="SAM" id="MobiDB-lite"/>
    </source>
</evidence>
<keyword evidence="4" id="KW-0418">Kinase</keyword>
<feature type="compositionally biased region" description="Basic and acidic residues" evidence="2">
    <location>
        <begin position="69"/>
        <end position="82"/>
    </location>
</feature>
<sequence>MPVLRSGVRRGRPAGAANQQEQREANPIEGEAIATRTRRRRAAAEAPKNRQQPAIDENLVAAGAAAQVRGKEEDGRRLDEARVGGAGGAQNDEVGKKKMDDFDSGVGAQRRHMSVKMREALLPFPRRSDAVLTFKEAGGLMSLASFSNFIFFFKLNVMHAMVQVGGSPLYRMERKLGKGGFGQVYVGRRVSPINPSDRTTGPGALEVALKFEHRSSKGCNYGPPYEWQVYNTLGGSHGVPRVHFKGRQGDYYVMNVCDRKPEWLQVMDMLGPSLWDVWNNNSHTYLLNSSMSIEMVACIAIEAISILEKMHSRGFYVVVSLLHITVFFYTMFSSSVSHAVDCFCLLYRCYDFTYKGSMCMVMSSLKTSCLVLRERLMRKKLFLVDLGLATRWRETTTGLHVDYDQRPDVFRGTVRYASVHAHLGRTGSRRDDLESLAYTLIFLLRGRLPWQGYQGENKGFLVCKKKMATSPEALCCFCPMPFRQFVEYVVNLKFDEEPNYAKYISLFDGIVGPNPDIRPINTDGAQKTFMKGDLIYTLFLVKLIYQVGHKRGRLTIEEEEDEQPKKKVRMGMPATQWISVYNARRPMKQRYHYNVADARLAQHIDKGNEDGLFISSVASCQNLWALIMDAGTGFTAQVYELSPYFLHKEWIMEQWEKNYYISAIAGATNGSSLVVMSKGTQYLQQSYKVSDSFPFKWINKKWREGFYVTSMATSGSRWGVVMSRGAGFSEQVVELDFLYPSEGIHRRWDNGFRITATAATWDQAAFVLSVPRRKPVDETQETLRTSAFPSTHVKFHELPNIFLRCSLTPLKMLSALLIWGPGGKPKTPVF</sequence>
<dbReference type="PROSITE" id="PS50011">
    <property type="entry name" value="PROTEIN_KINASE_DOM"/>
    <property type="match status" value="1"/>
</dbReference>
<reference evidence="4 5" key="1">
    <citation type="journal article" date="2018" name="PLoS Genet.">
        <title>Population sequencing reveals clonal diversity and ancestral inbreeding in the grapevine cultivar Chardonnay.</title>
        <authorList>
            <person name="Roach M.J."/>
            <person name="Johnson D.L."/>
            <person name="Bohlmann J."/>
            <person name="van Vuuren H.J."/>
            <person name="Jones S.J."/>
            <person name="Pretorius I.S."/>
            <person name="Schmidt S.A."/>
            <person name="Borneman A.R."/>
        </authorList>
    </citation>
    <scope>NUCLEOTIDE SEQUENCE [LARGE SCALE GENOMIC DNA]</scope>
    <source>
        <strain evidence="5">cv. Chardonnay</strain>
        <tissue evidence="4">Leaf</tissue>
    </source>
</reference>
<dbReference type="CDD" id="cd14016">
    <property type="entry name" value="STKc_CK1"/>
    <property type="match status" value="1"/>
</dbReference>
<dbReference type="GO" id="GO:0004672">
    <property type="term" value="F:protein kinase activity"/>
    <property type="evidence" value="ECO:0007669"/>
    <property type="project" value="InterPro"/>
</dbReference>
<feature type="domain" description="Protein kinase" evidence="3">
    <location>
        <begin position="170"/>
        <end position="530"/>
    </location>
</feature>
<dbReference type="GO" id="GO:0005524">
    <property type="term" value="F:ATP binding"/>
    <property type="evidence" value="ECO:0007669"/>
    <property type="project" value="InterPro"/>
</dbReference>
<dbReference type="InterPro" id="IPR000719">
    <property type="entry name" value="Prot_kinase_dom"/>
</dbReference>
<name>A0A438GX74_VITVI</name>
<keyword evidence="4" id="KW-0808">Transferase</keyword>
<comment type="caution">
    <text evidence="4">The sequence shown here is derived from an EMBL/GenBank/DDBJ whole genome shotgun (WGS) entry which is preliminary data.</text>
</comment>
<dbReference type="InterPro" id="IPR055900">
    <property type="entry name" value="DUF7477"/>
</dbReference>
<dbReference type="AlphaFoldDB" id="A0A438GX74"/>